<evidence type="ECO:0000313" key="3">
    <source>
        <dbReference type="EMBL" id="MBZ2387781.1"/>
    </source>
</evidence>
<dbReference type="EMBL" id="JAIPME010000002">
    <property type="protein sequence ID" value="MBZ2387781.1"/>
    <property type="molecule type" value="Genomic_DNA"/>
</dbReference>
<dbReference type="Gene3D" id="3.30.1370.220">
    <property type="match status" value="1"/>
</dbReference>
<dbReference type="RefSeq" id="WP_223420639.1">
    <property type="nucleotide sequence ID" value="NZ_JAIPME010000002.1"/>
</dbReference>
<sequence>MAKIGMPEIKIVFESQGLSAIQRSERGIVLLLLKGENEDEQGSYKLTTLFDLSEKKQFSERNAKLIRLAFEANPRKLLVEIVGDKNPLDKVTERYKLIKFNYYAAPNLEAADLKNLMTWHNKQAVDPGDRTIKFVGFDLKEKGHESLINWATSSVTYDGEVYTGQEFTALVASQLAALPLNRSFTYYEWPKISEASLDFADDPDKAVDEGKLFLTFDGEVYKVARAVNSYTGKNEKKGDDFRKIKIVDAMHLIKDDIRDTFDKYYVGKVSNTYANKQQFIAMINRVYFAELKGLVLQDTDKNRVDINIEENLRYAVERGADTESMTTQQIKEFNTGSKVFLEGYVSLIDAMEDLYINFFNE</sequence>
<dbReference type="InterPro" id="IPR020287">
    <property type="entry name" value="Tail_sheath_C"/>
</dbReference>
<comment type="similarity">
    <text evidence="1">Belongs to the myoviridae tail sheath protein family.</text>
</comment>
<keyword evidence="4" id="KW-1185">Reference proteome</keyword>
<comment type="caution">
    <text evidence="3">The sequence shown here is derived from an EMBL/GenBank/DDBJ whole genome shotgun (WGS) entry which is preliminary data.</text>
</comment>
<accession>A0ABS7T1V9</accession>
<organism evidence="3 4">
    <name type="scientific">Anaerococcus murdochii</name>
    <dbReference type="NCBI Taxonomy" id="411577"/>
    <lineage>
        <taxon>Bacteria</taxon>
        <taxon>Bacillati</taxon>
        <taxon>Bacillota</taxon>
        <taxon>Tissierellia</taxon>
        <taxon>Tissierellales</taxon>
        <taxon>Peptoniphilaceae</taxon>
        <taxon>Anaerococcus</taxon>
    </lineage>
</organism>
<name>A0ABS7T1V9_9FIRM</name>
<reference evidence="3 4" key="1">
    <citation type="submission" date="2021-08" db="EMBL/GenBank/DDBJ databases">
        <title>FDA dAtabase for Regulatory Grade micrObial Sequences (FDA-ARGOS): Supporting development and validation of Infectious Disease Dx tests.</title>
        <authorList>
            <person name="Sproer C."/>
            <person name="Gronow S."/>
            <person name="Severitt S."/>
            <person name="Schroder I."/>
            <person name="Tallon L."/>
            <person name="Sadzewicz L."/>
            <person name="Zhao X."/>
            <person name="Boylan J."/>
            <person name="Ott S."/>
            <person name="Bowen H."/>
            <person name="Vavikolanu K."/>
            <person name="Hazen T."/>
            <person name="Aluvathingal J."/>
            <person name="Nadendla S."/>
            <person name="Lowell S."/>
            <person name="Myers T."/>
            <person name="Yan Y."/>
            <person name="Sichtig H."/>
        </authorList>
    </citation>
    <scope>NUCLEOTIDE SEQUENCE [LARGE SCALE GENOMIC DNA]</scope>
    <source>
        <strain evidence="3 4">FDAARGOS_1460</strain>
    </source>
</reference>
<evidence type="ECO:0000259" key="2">
    <source>
        <dbReference type="Pfam" id="PF17482"/>
    </source>
</evidence>
<dbReference type="Proteomes" id="UP000734271">
    <property type="component" value="Unassembled WGS sequence"/>
</dbReference>
<dbReference type="Pfam" id="PF17482">
    <property type="entry name" value="Phage_sheath_1C"/>
    <property type="match status" value="1"/>
</dbReference>
<evidence type="ECO:0000256" key="1">
    <source>
        <dbReference type="ARBA" id="ARBA00008005"/>
    </source>
</evidence>
<dbReference type="Gene3D" id="3.40.50.11790">
    <property type="match status" value="1"/>
</dbReference>
<evidence type="ECO:0000313" key="4">
    <source>
        <dbReference type="Proteomes" id="UP000734271"/>
    </source>
</evidence>
<protein>
    <recommendedName>
        <fullName evidence="2">Tail sheath protein C-terminal domain-containing protein</fullName>
    </recommendedName>
</protein>
<proteinExistence type="inferred from homology"/>
<feature type="domain" description="Tail sheath protein C-terminal" evidence="2">
    <location>
        <begin position="237"/>
        <end position="358"/>
    </location>
</feature>
<gene>
    <name evidence="3" type="ORF">K8P03_10905</name>
</gene>